<dbReference type="Pfam" id="PF00132">
    <property type="entry name" value="Hexapep"/>
    <property type="match status" value="1"/>
</dbReference>
<dbReference type="PANTHER" id="PTHR23416">
    <property type="entry name" value="SIALIC ACID SYNTHASE-RELATED"/>
    <property type="match status" value="1"/>
</dbReference>
<gene>
    <name evidence="4" type="ORF">IM755_05625</name>
</gene>
<organism evidence="4 5">
    <name type="scientific">Flavobacterium proteolyticum</name>
    <dbReference type="NCBI Taxonomy" id="2911683"/>
    <lineage>
        <taxon>Bacteria</taxon>
        <taxon>Pseudomonadati</taxon>
        <taxon>Bacteroidota</taxon>
        <taxon>Flavobacteriia</taxon>
        <taxon>Flavobacteriales</taxon>
        <taxon>Flavobacteriaceae</taxon>
        <taxon>Flavobacterium</taxon>
    </lineage>
</organism>
<dbReference type="InterPro" id="IPR001451">
    <property type="entry name" value="Hexapep"/>
</dbReference>
<dbReference type="InterPro" id="IPR011004">
    <property type="entry name" value="Trimer_LpxA-like_sf"/>
</dbReference>
<comment type="caution">
    <text evidence="4">The sequence shown here is derived from an EMBL/GenBank/DDBJ whole genome shotgun (WGS) entry which is preliminary data.</text>
</comment>
<dbReference type="SUPFAM" id="SSF51161">
    <property type="entry name" value="Trimeric LpxA-like enzymes"/>
    <property type="match status" value="1"/>
</dbReference>
<dbReference type="Proteomes" id="UP000656274">
    <property type="component" value="Unassembled WGS sequence"/>
</dbReference>
<keyword evidence="2" id="KW-0677">Repeat</keyword>
<keyword evidence="3 4" id="KW-0012">Acyltransferase</keyword>
<evidence type="ECO:0000313" key="5">
    <source>
        <dbReference type="Proteomes" id="UP000656274"/>
    </source>
</evidence>
<evidence type="ECO:0000313" key="4">
    <source>
        <dbReference type="EMBL" id="MBE9576185.1"/>
    </source>
</evidence>
<dbReference type="InterPro" id="IPR018357">
    <property type="entry name" value="Hexapep_transf_CS"/>
</dbReference>
<dbReference type="RefSeq" id="WP_194094579.1">
    <property type="nucleotide sequence ID" value="NZ_JADFTZ010000002.1"/>
</dbReference>
<keyword evidence="5" id="KW-1185">Reference proteome</keyword>
<accession>A0ABR9WQJ6</accession>
<evidence type="ECO:0000256" key="3">
    <source>
        <dbReference type="ARBA" id="ARBA00023315"/>
    </source>
</evidence>
<protein>
    <submittedName>
        <fullName evidence="4">Acyltransferase</fullName>
    </submittedName>
</protein>
<evidence type="ECO:0000256" key="1">
    <source>
        <dbReference type="ARBA" id="ARBA00022679"/>
    </source>
</evidence>
<dbReference type="Gene3D" id="2.160.10.10">
    <property type="entry name" value="Hexapeptide repeat proteins"/>
    <property type="match status" value="1"/>
</dbReference>
<keyword evidence="1" id="KW-0808">Transferase</keyword>
<dbReference type="PROSITE" id="PS00101">
    <property type="entry name" value="HEXAPEP_TRANSFERASES"/>
    <property type="match status" value="1"/>
</dbReference>
<dbReference type="InterPro" id="IPR051159">
    <property type="entry name" value="Hexapeptide_acetyltransf"/>
</dbReference>
<evidence type="ECO:0000256" key="2">
    <source>
        <dbReference type="ARBA" id="ARBA00022737"/>
    </source>
</evidence>
<dbReference type="GO" id="GO:0016746">
    <property type="term" value="F:acyltransferase activity"/>
    <property type="evidence" value="ECO:0007669"/>
    <property type="project" value="UniProtKB-KW"/>
</dbReference>
<dbReference type="EMBL" id="JADFTZ010000002">
    <property type="protein sequence ID" value="MBE9576185.1"/>
    <property type="molecule type" value="Genomic_DNA"/>
</dbReference>
<reference evidence="4 5" key="1">
    <citation type="submission" date="2020-10" db="EMBL/GenBank/DDBJ databases">
        <title>The genome sequence of Flavobacterium aquaticum 1Y8A.</title>
        <authorList>
            <person name="Liu Y."/>
        </authorList>
    </citation>
    <scope>NUCLEOTIDE SEQUENCE [LARGE SCALE GENOMIC DNA]</scope>
    <source>
        <strain evidence="4 5">1Y8A</strain>
    </source>
</reference>
<name>A0ABR9WQJ6_9FLAO</name>
<sequence>MGILHQLKQFAFVKLRILKYNSLSSCKQVSGQPKLYHPLLLNGKGKISFGKNVQIGVVNSPNYYSHYSYFEARYSESEIVIGNNVSINNHCSIEALSKITIQDDVLIGINCSILDNDGHSLEIDNRLSGTPKSAEIVIEKNVFIGDNVTILKGVIIGEHSVVGNGSVVTKSVPSNAIVAGNPAQIIKEIK</sequence>
<dbReference type="CDD" id="cd04647">
    <property type="entry name" value="LbH_MAT_like"/>
    <property type="match status" value="1"/>
</dbReference>
<proteinExistence type="predicted"/>